<dbReference type="EMBL" id="ACJW02000002">
    <property type="protein sequence ID" value="EEP69073.1"/>
    <property type="molecule type" value="Genomic_DNA"/>
</dbReference>
<keyword evidence="3" id="KW-1185">Reference proteome</keyword>
<evidence type="ECO:0000256" key="1">
    <source>
        <dbReference type="SAM" id="MobiDB-lite"/>
    </source>
</evidence>
<organism evidence="2 3">
    <name type="scientific">Kingella oralis ATCC 51147</name>
    <dbReference type="NCBI Taxonomy" id="629741"/>
    <lineage>
        <taxon>Bacteria</taxon>
        <taxon>Pseudomonadati</taxon>
        <taxon>Pseudomonadota</taxon>
        <taxon>Betaproteobacteria</taxon>
        <taxon>Neisseriales</taxon>
        <taxon>Neisseriaceae</taxon>
        <taxon>Kingella</taxon>
    </lineage>
</organism>
<reference evidence="2" key="1">
    <citation type="submission" date="2009-04" db="EMBL/GenBank/DDBJ databases">
        <authorList>
            <person name="Weinstock G."/>
            <person name="Sodergren E."/>
            <person name="Clifton S."/>
            <person name="Fulton L."/>
            <person name="Fulton B."/>
            <person name="Courtney L."/>
            <person name="Fronick C."/>
            <person name="Harrison M."/>
            <person name="Strong C."/>
            <person name="Farmer C."/>
            <person name="Delahaunty K."/>
            <person name="Markovic C."/>
            <person name="Hall O."/>
            <person name="Minx P."/>
            <person name="Tomlinson C."/>
            <person name="Mitreva M."/>
            <person name="Nelson J."/>
            <person name="Hou S."/>
            <person name="Wollam A."/>
            <person name="Pepin K.H."/>
            <person name="Johnson M."/>
            <person name="Bhonagiri V."/>
            <person name="Nash W.E."/>
            <person name="Warren W."/>
            <person name="Chinwalla A."/>
            <person name="Mardis E.R."/>
            <person name="Wilson R.K."/>
        </authorList>
    </citation>
    <scope>NUCLEOTIDE SEQUENCE [LARGE SCALE GENOMIC DNA]</scope>
    <source>
        <strain evidence="2">ATCC 51147</strain>
    </source>
</reference>
<protein>
    <submittedName>
        <fullName evidence="2">Uncharacterized protein</fullName>
    </submittedName>
</protein>
<dbReference type="HOGENOM" id="CLU_3080771_0_0_4"/>
<accession>C4GFR8</accession>
<gene>
    <name evidence="2" type="ORF">GCWU000324_00985</name>
</gene>
<evidence type="ECO:0000313" key="3">
    <source>
        <dbReference type="Proteomes" id="UP000003009"/>
    </source>
</evidence>
<feature type="region of interest" description="Disordered" evidence="1">
    <location>
        <begin position="1"/>
        <end position="23"/>
    </location>
</feature>
<proteinExistence type="predicted"/>
<name>C4GFR8_9NEIS</name>
<dbReference type="STRING" id="629741.GCWU000324_00985"/>
<evidence type="ECO:0000313" key="2">
    <source>
        <dbReference type="EMBL" id="EEP69073.1"/>
    </source>
</evidence>
<dbReference type="Proteomes" id="UP000003009">
    <property type="component" value="Unassembled WGS sequence"/>
</dbReference>
<comment type="caution">
    <text evidence="2">The sequence shown here is derived from an EMBL/GenBank/DDBJ whole genome shotgun (WGS) entry which is preliminary data.</text>
</comment>
<sequence length="52" mass="5871">MHQPSVNKSLTINKTKSTKKTKTASKVCGFFAPCENFVLFKNKEIVDLLQIN</sequence>
<dbReference type="AlphaFoldDB" id="C4GFR8"/>